<evidence type="ECO:0000313" key="1">
    <source>
        <dbReference type="EMBL" id="RGD71138.1"/>
    </source>
</evidence>
<evidence type="ECO:0000313" key="2">
    <source>
        <dbReference type="Proteomes" id="UP000261023"/>
    </source>
</evidence>
<accession>A0A3E3DR26</accession>
<dbReference type="AlphaFoldDB" id="A0A3E3DR26"/>
<dbReference type="OrthoDB" id="9860685at2"/>
<name>A0A3E3DR26_9FIRM</name>
<dbReference type="Proteomes" id="UP000261023">
    <property type="component" value="Unassembled WGS sequence"/>
</dbReference>
<dbReference type="EMBL" id="QTJW01000005">
    <property type="protein sequence ID" value="RGD71138.1"/>
    <property type="molecule type" value="Genomic_DNA"/>
</dbReference>
<gene>
    <name evidence="1" type="ORF">DWX31_09560</name>
</gene>
<proteinExistence type="predicted"/>
<comment type="caution">
    <text evidence="1">The sequence shown here is derived from an EMBL/GenBank/DDBJ whole genome shotgun (WGS) entry which is preliminary data.</text>
</comment>
<organism evidence="1 2">
    <name type="scientific">Hungatella hathewayi</name>
    <dbReference type="NCBI Taxonomy" id="154046"/>
    <lineage>
        <taxon>Bacteria</taxon>
        <taxon>Bacillati</taxon>
        <taxon>Bacillota</taxon>
        <taxon>Clostridia</taxon>
        <taxon>Lachnospirales</taxon>
        <taxon>Lachnospiraceae</taxon>
        <taxon>Hungatella</taxon>
    </lineage>
</organism>
<reference evidence="1 2" key="1">
    <citation type="submission" date="2018-08" db="EMBL/GenBank/DDBJ databases">
        <title>A genome reference for cultivated species of the human gut microbiota.</title>
        <authorList>
            <person name="Zou Y."/>
            <person name="Xue W."/>
            <person name="Luo G."/>
        </authorList>
    </citation>
    <scope>NUCLEOTIDE SEQUENCE [LARGE SCALE GENOMIC DNA]</scope>
    <source>
        <strain evidence="1 2">AF19-13AC</strain>
    </source>
</reference>
<protein>
    <submittedName>
        <fullName evidence="1">Uncharacterized protein</fullName>
    </submittedName>
</protein>
<sequence>MEPQLSLFMHKRRKTVSVRFHMLKYKLDSMLALCWDSVDWFCNFISVSTYHYHELVKHRKSHMKRENIYVIQTMEGLLTTNQNEIVK</sequence>